<gene>
    <name evidence="2" type="ORF">SOCEGT47_031360</name>
</gene>
<evidence type="ECO:0000256" key="1">
    <source>
        <dbReference type="SAM" id="MobiDB-lite"/>
    </source>
</evidence>
<dbReference type="AlphaFoldDB" id="A0A4V0NDG9"/>
<dbReference type="Proteomes" id="UP000295781">
    <property type="component" value="Chromosome"/>
</dbReference>
<feature type="compositionally biased region" description="Low complexity" evidence="1">
    <location>
        <begin position="10"/>
        <end position="34"/>
    </location>
</feature>
<reference evidence="2 3" key="1">
    <citation type="submission" date="2015-09" db="EMBL/GenBank/DDBJ databases">
        <title>Sorangium comparison.</title>
        <authorList>
            <person name="Zaburannyi N."/>
            <person name="Bunk B."/>
            <person name="Overmann J."/>
            <person name="Mueller R."/>
        </authorList>
    </citation>
    <scope>NUCLEOTIDE SEQUENCE [LARGE SCALE GENOMIC DNA]</scope>
    <source>
        <strain evidence="2 3">So ceGT47</strain>
    </source>
</reference>
<accession>A0A4V0NDG9</accession>
<name>A0A4V0NDG9_SORCE</name>
<dbReference type="EMBL" id="CP012670">
    <property type="protein sequence ID" value="AUX22632.1"/>
    <property type="molecule type" value="Genomic_DNA"/>
</dbReference>
<feature type="compositionally biased region" description="Low complexity" evidence="1">
    <location>
        <begin position="43"/>
        <end position="79"/>
    </location>
</feature>
<evidence type="ECO:0000313" key="3">
    <source>
        <dbReference type="Proteomes" id="UP000295781"/>
    </source>
</evidence>
<organism evidence="2 3">
    <name type="scientific">Sorangium cellulosum</name>
    <name type="common">Polyangium cellulosum</name>
    <dbReference type="NCBI Taxonomy" id="56"/>
    <lineage>
        <taxon>Bacteria</taxon>
        <taxon>Pseudomonadati</taxon>
        <taxon>Myxococcota</taxon>
        <taxon>Polyangia</taxon>
        <taxon>Polyangiales</taxon>
        <taxon>Polyangiaceae</taxon>
        <taxon>Sorangium</taxon>
    </lineage>
</organism>
<sequence>MNESRRRSRPSVARSPSARRSAVERAPTPTTSRPTRPPEARAARTARPARTPTAQVATAAAPGPAREARGAVNRAAPAAPGGGSPAVLVTWPDSMTRRCSNGAEVLAQCPGPSGPLFGQDGNPGGGARRLLVVDARRRAGRPGAPRQLLERHLAERLERRSPARALRPLGRILRAVNDVAQRRPPRAAPP</sequence>
<evidence type="ECO:0000313" key="2">
    <source>
        <dbReference type="EMBL" id="AUX22632.1"/>
    </source>
</evidence>
<protein>
    <submittedName>
        <fullName evidence="2">Uncharacterized protein</fullName>
    </submittedName>
</protein>
<proteinExistence type="predicted"/>
<feature type="region of interest" description="Disordered" evidence="1">
    <location>
        <begin position="1"/>
        <end position="89"/>
    </location>
</feature>